<dbReference type="Gene3D" id="3.20.20.140">
    <property type="entry name" value="Metal-dependent hydrolases"/>
    <property type="match status" value="1"/>
</dbReference>
<dbReference type="EMBL" id="LWCS01000029">
    <property type="protein sequence ID" value="OAN37287.1"/>
    <property type="molecule type" value="Genomic_DNA"/>
</dbReference>
<dbReference type="PANTHER" id="PTHR21240">
    <property type="entry name" value="2-AMINO-3-CARBOXYLMUCONATE-6-SEMIALDEHYDE DECARBOXYLASE"/>
    <property type="match status" value="1"/>
</dbReference>
<dbReference type="PANTHER" id="PTHR21240:SF28">
    <property type="entry name" value="ISO-OROTATE DECARBOXYLASE (EUROFUNG)"/>
    <property type="match status" value="1"/>
</dbReference>
<dbReference type="InterPro" id="IPR032465">
    <property type="entry name" value="ACMSD"/>
</dbReference>
<evidence type="ECO:0000256" key="1">
    <source>
        <dbReference type="ARBA" id="ARBA00023239"/>
    </source>
</evidence>
<dbReference type="Proteomes" id="UP000078396">
    <property type="component" value="Unassembled WGS sequence"/>
</dbReference>
<reference evidence="3 4" key="1">
    <citation type="submission" date="2016-04" db="EMBL/GenBank/DDBJ databases">
        <title>Draft Genome Sequences of Staphylococcus capitis Strain H36, S. capitis Strain H65, S. cohnii Strain H62, S. hominis Strain H69, Mycobacterium iranicum Strain H39, Plantibacter sp. Strain H53, Pseudomonas oryzihabitans Strain H72, and Microbacterium sp. Strain H83, isolated from residential settings.</title>
        <authorList>
            <person name="Lymperopoulou D."/>
            <person name="Adams R.I."/>
            <person name="Lindow S."/>
            <person name="Coil D.A."/>
            <person name="Jospin G."/>
            <person name="Eisen J.A."/>
        </authorList>
    </citation>
    <scope>NUCLEOTIDE SEQUENCE [LARGE SCALE GENOMIC DNA]</scope>
    <source>
        <strain evidence="3 4">H39</strain>
    </source>
</reference>
<sequence>MPSRILDYPVFDADNHFYEPREALTKFLPDKRKGVIDYIDVHGRTKIMVRNHISDYIPNPTFEVVARPGAQEEYFRHGSGGKSFREIMGKPMKAIPAFRDPQARLEVMDGLGLDYTLMFPTLASLVEERLKDDPELIHDIIHALNEWMYETWQFNYEDRIFSTPVITLPIVDRALEELQWCLERGAKTVLVRPAPVPGFRGTRSFGTEEFDPFWDACVKAGIPVSMHASDSGYAEYLNDWEPADEYLPFKPTAFRMVSMGKRPIEDSMAALVCHGALTRNPDLRILSIENGASWVPYLFHQFEDVYSKMPQSFPENPVEAFTRAVYVAPFWEDNFREISELCGIDRVIFGSDWPHPEGLADPINLVSDLEAHGLDEEGVRKVMGKNMIDLFKVENKVVYKPDVPALVIA</sequence>
<dbReference type="Pfam" id="PF04909">
    <property type="entry name" value="Amidohydro_2"/>
    <property type="match status" value="1"/>
</dbReference>
<keyword evidence="3" id="KW-0378">Hydrolase</keyword>
<dbReference type="GO" id="GO:0016831">
    <property type="term" value="F:carboxy-lyase activity"/>
    <property type="evidence" value="ECO:0007669"/>
    <property type="project" value="InterPro"/>
</dbReference>
<organism evidence="3 4">
    <name type="scientific">Mycolicibacterium iranicum</name>
    <name type="common">Mycobacterium iranicum</name>
    <dbReference type="NCBI Taxonomy" id="912594"/>
    <lineage>
        <taxon>Bacteria</taxon>
        <taxon>Bacillati</taxon>
        <taxon>Actinomycetota</taxon>
        <taxon>Actinomycetes</taxon>
        <taxon>Mycobacteriales</taxon>
        <taxon>Mycobacteriaceae</taxon>
        <taxon>Mycolicibacterium</taxon>
    </lineage>
</organism>
<dbReference type="GO" id="GO:0005737">
    <property type="term" value="C:cytoplasm"/>
    <property type="evidence" value="ECO:0007669"/>
    <property type="project" value="TreeGrafter"/>
</dbReference>
<dbReference type="InterPro" id="IPR032466">
    <property type="entry name" value="Metal_Hydrolase"/>
</dbReference>
<evidence type="ECO:0000313" key="4">
    <source>
        <dbReference type="Proteomes" id="UP000078396"/>
    </source>
</evidence>
<comment type="caution">
    <text evidence="3">The sequence shown here is derived from an EMBL/GenBank/DDBJ whole genome shotgun (WGS) entry which is preliminary data.</text>
</comment>
<feature type="domain" description="Amidohydrolase-related" evidence="2">
    <location>
        <begin position="99"/>
        <end position="391"/>
    </location>
</feature>
<dbReference type="STRING" id="912594.AWC12_23750"/>
<evidence type="ECO:0000313" key="3">
    <source>
        <dbReference type="EMBL" id="OAN37287.1"/>
    </source>
</evidence>
<dbReference type="SUPFAM" id="SSF51556">
    <property type="entry name" value="Metallo-dependent hydrolases"/>
    <property type="match status" value="1"/>
</dbReference>
<dbReference type="GO" id="GO:0019748">
    <property type="term" value="P:secondary metabolic process"/>
    <property type="evidence" value="ECO:0007669"/>
    <property type="project" value="TreeGrafter"/>
</dbReference>
<accession>A0A178LTB4</accession>
<dbReference type="RefSeq" id="WP_064282717.1">
    <property type="nucleotide sequence ID" value="NZ_LWCS01000029.1"/>
</dbReference>
<evidence type="ECO:0000259" key="2">
    <source>
        <dbReference type="Pfam" id="PF04909"/>
    </source>
</evidence>
<proteinExistence type="predicted"/>
<dbReference type="GO" id="GO:0016787">
    <property type="term" value="F:hydrolase activity"/>
    <property type="evidence" value="ECO:0007669"/>
    <property type="project" value="UniProtKB-KW"/>
</dbReference>
<keyword evidence="1" id="KW-0456">Lyase</keyword>
<gene>
    <name evidence="3" type="ORF">A4X20_23255</name>
</gene>
<dbReference type="InterPro" id="IPR006680">
    <property type="entry name" value="Amidohydro-rel"/>
</dbReference>
<protein>
    <submittedName>
        <fullName evidence="3">Amidohydrolase</fullName>
    </submittedName>
</protein>
<dbReference type="eggNOG" id="COG2159">
    <property type="taxonomic scope" value="Bacteria"/>
</dbReference>
<dbReference type="AlphaFoldDB" id="A0A178LTB4"/>
<dbReference type="OrthoDB" id="8673349at2"/>
<name>A0A178LTB4_MYCIR</name>